<dbReference type="STRING" id="493475.GARC_5003"/>
<dbReference type="Gene3D" id="2.120.10.30">
    <property type="entry name" value="TolB, C-terminal domain"/>
    <property type="match status" value="2"/>
</dbReference>
<reference evidence="3 4" key="1">
    <citation type="journal article" date="2017" name="Antonie Van Leeuwenhoek">
        <title>Rhizobium rhizosphaerae sp. nov., a novel species isolated from rice rhizosphere.</title>
        <authorList>
            <person name="Zhao J.J."/>
            <person name="Zhang J."/>
            <person name="Zhang R.J."/>
            <person name="Zhang C.W."/>
            <person name="Yin H.Q."/>
            <person name="Zhang X.X."/>
        </authorList>
    </citation>
    <scope>NUCLEOTIDE SEQUENCE [LARGE SCALE GENOMIC DNA]</scope>
    <source>
        <strain evidence="3 4">BSs20135</strain>
    </source>
</reference>
<dbReference type="EC" id="3.1.3.8" evidence="3"/>
<dbReference type="SUPFAM" id="SSF50956">
    <property type="entry name" value="Thermostable phytase (3-phytase)"/>
    <property type="match status" value="2"/>
</dbReference>
<protein>
    <submittedName>
        <fullName evidence="3">3-phytase</fullName>
        <ecNumber evidence="3">3.1.3.8</ecNumber>
    </submittedName>
</protein>
<accession>K6YYV8</accession>
<dbReference type="GO" id="GO:0016158">
    <property type="term" value="F:inositol hexakisphosphate 3-phosphatase activity"/>
    <property type="evidence" value="ECO:0007669"/>
    <property type="project" value="UniProtKB-EC"/>
</dbReference>
<gene>
    <name evidence="3" type="ORF">GARC_5003</name>
</gene>
<dbReference type="InterPro" id="IPR003431">
    <property type="entry name" value="B-propeller_Phytase"/>
</dbReference>
<dbReference type="RefSeq" id="WP_007625415.1">
    <property type="nucleotide sequence ID" value="NZ_BAEO01000065.1"/>
</dbReference>
<keyword evidence="3" id="KW-0378">Hydrolase</keyword>
<comment type="caution">
    <text evidence="3">The sequence shown here is derived from an EMBL/GenBank/DDBJ whole genome shotgun (WGS) entry which is preliminary data.</text>
</comment>
<dbReference type="InterPro" id="IPR011042">
    <property type="entry name" value="6-blade_b-propeller_TolB-like"/>
</dbReference>
<evidence type="ECO:0000259" key="2">
    <source>
        <dbReference type="PROSITE" id="PS51662"/>
    </source>
</evidence>
<feature type="domain" description="BPP" evidence="2">
    <location>
        <begin position="320"/>
        <end position="642"/>
    </location>
</feature>
<dbReference type="PROSITE" id="PS51257">
    <property type="entry name" value="PROKAR_LIPOPROTEIN"/>
    <property type="match status" value="1"/>
</dbReference>
<keyword evidence="4" id="KW-1185">Reference proteome</keyword>
<dbReference type="PROSITE" id="PS51662">
    <property type="entry name" value="BP_PHYTASE"/>
    <property type="match status" value="2"/>
</dbReference>
<dbReference type="eggNOG" id="COG4247">
    <property type="taxonomic scope" value="Bacteria"/>
</dbReference>
<sequence>MKSILYPILYCVFLVLLSACQAPTNSVQKLVSAPLKALENNSDIAGKVAKPIRYQQQEYWLLSSETLGVLLTDKKGNQLSSVKGHIELLDWRDNIQVGDQTFGLIAALDSNLGQVLIIKLDWKTKKLSELTRFKRPSAQIESLCWYQMPQGHLSLFTTDALGQVAQRIVVDATQHVLTDLVVQTFIGAPQTKSCAVDDRSQSLYIAEENIGVWRYIADHESELARELVIATQPHGPINSEVTYIEVLDSGDLLVSAPEQQGVWLVDIHNNDQARFVSLEGSHTPESVSALQQGDQLTLGIFDDETAKYFTSELIIPKKAKPQVHPSMPVVQPYAQSTAMAAYGDAADDPAIWINFADSAKSRVLGTNKKQGLKQYDLQGNLLQELNVGRVNNVDIRYGMELGGKLVDIATASNRSTKSISVFSIEPDTGYMVHISDIQTAIDDVYGLCMYANGSQYYVFVNGTDGHFQQYLLQQDAGNISGKLVREFYAPSQPEGCVVDDQNQQLYYGEEAIGVWQVSAEPIEEASKLIIKTNQTFVADVEGMGIYRYKEQRFLFASSQGNDSYGVFALDKNNQYLGSFKIGMNISLGLDGASETDGLAITSYPLGANLPAGLLVVQDGRNRLPMAPQNFKLVDARQVQGLIDSWLEKR</sequence>
<dbReference type="AlphaFoldDB" id="K6YYV8"/>
<keyword evidence="1" id="KW-0732">Signal</keyword>
<proteinExistence type="predicted"/>
<feature type="chain" id="PRO_5003897905" evidence="1">
    <location>
        <begin position="22"/>
        <end position="649"/>
    </location>
</feature>
<organism evidence="3 4">
    <name type="scientific">Paraglaciecola arctica BSs20135</name>
    <dbReference type="NCBI Taxonomy" id="493475"/>
    <lineage>
        <taxon>Bacteria</taxon>
        <taxon>Pseudomonadati</taxon>
        <taxon>Pseudomonadota</taxon>
        <taxon>Gammaproteobacteria</taxon>
        <taxon>Alteromonadales</taxon>
        <taxon>Alteromonadaceae</taxon>
        <taxon>Paraglaciecola</taxon>
    </lineage>
</organism>
<dbReference type="OrthoDB" id="8696437at2"/>
<name>K6YYV8_9ALTE</name>
<feature type="domain" description="BPP" evidence="2">
    <location>
        <begin position="21"/>
        <end position="319"/>
    </location>
</feature>
<dbReference type="Pfam" id="PF02333">
    <property type="entry name" value="Phytase"/>
    <property type="match status" value="2"/>
</dbReference>
<evidence type="ECO:0000313" key="3">
    <source>
        <dbReference type="EMBL" id="GAC21938.1"/>
    </source>
</evidence>
<evidence type="ECO:0000256" key="1">
    <source>
        <dbReference type="SAM" id="SignalP"/>
    </source>
</evidence>
<dbReference type="EMBL" id="BAEO01000065">
    <property type="protein sequence ID" value="GAC21938.1"/>
    <property type="molecule type" value="Genomic_DNA"/>
</dbReference>
<dbReference type="Proteomes" id="UP000006327">
    <property type="component" value="Unassembled WGS sequence"/>
</dbReference>
<evidence type="ECO:0000313" key="4">
    <source>
        <dbReference type="Proteomes" id="UP000006327"/>
    </source>
</evidence>
<feature type="signal peptide" evidence="1">
    <location>
        <begin position="1"/>
        <end position="21"/>
    </location>
</feature>